<dbReference type="PaxDb" id="2903-EOD28911"/>
<dbReference type="AlphaFoldDB" id="A0A0D3JZH6"/>
<keyword evidence="3" id="KW-1185">Reference proteome</keyword>
<evidence type="ECO:0000313" key="3">
    <source>
        <dbReference type="Proteomes" id="UP000013827"/>
    </source>
</evidence>
<dbReference type="EnsemblProtists" id="EOD28911">
    <property type="protein sequence ID" value="EOD28911"/>
    <property type="gene ID" value="EMIHUDRAFT_468641"/>
</dbReference>
<dbReference type="Proteomes" id="UP000013827">
    <property type="component" value="Unassembled WGS sequence"/>
</dbReference>
<proteinExistence type="predicted"/>
<feature type="region of interest" description="Disordered" evidence="1">
    <location>
        <begin position="154"/>
        <end position="178"/>
    </location>
</feature>
<organism evidence="2 3">
    <name type="scientific">Emiliania huxleyi (strain CCMP1516)</name>
    <dbReference type="NCBI Taxonomy" id="280463"/>
    <lineage>
        <taxon>Eukaryota</taxon>
        <taxon>Haptista</taxon>
        <taxon>Haptophyta</taxon>
        <taxon>Prymnesiophyceae</taxon>
        <taxon>Isochrysidales</taxon>
        <taxon>Noelaerhabdaceae</taxon>
        <taxon>Emiliania</taxon>
    </lineage>
</organism>
<accession>A0A0D3JZH6</accession>
<feature type="compositionally biased region" description="Acidic residues" evidence="1">
    <location>
        <begin position="53"/>
        <end position="62"/>
    </location>
</feature>
<feature type="region of interest" description="Disordered" evidence="1">
    <location>
        <begin position="53"/>
        <end position="88"/>
    </location>
</feature>
<reference evidence="3" key="1">
    <citation type="journal article" date="2013" name="Nature">
        <title>Pan genome of the phytoplankton Emiliania underpins its global distribution.</title>
        <authorList>
            <person name="Read B.A."/>
            <person name="Kegel J."/>
            <person name="Klute M.J."/>
            <person name="Kuo A."/>
            <person name="Lefebvre S.C."/>
            <person name="Maumus F."/>
            <person name="Mayer C."/>
            <person name="Miller J."/>
            <person name="Monier A."/>
            <person name="Salamov A."/>
            <person name="Young J."/>
            <person name="Aguilar M."/>
            <person name="Claverie J.M."/>
            <person name="Frickenhaus S."/>
            <person name="Gonzalez K."/>
            <person name="Herman E.K."/>
            <person name="Lin Y.C."/>
            <person name="Napier J."/>
            <person name="Ogata H."/>
            <person name="Sarno A.F."/>
            <person name="Shmutz J."/>
            <person name="Schroeder D."/>
            <person name="de Vargas C."/>
            <person name="Verret F."/>
            <person name="von Dassow P."/>
            <person name="Valentin K."/>
            <person name="Van de Peer Y."/>
            <person name="Wheeler G."/>
            <person name="Dacks J.B."/>
            <person name="Delwiche C.F."/>
            <person name="Dyhrman S.T."/>
            <person name="Glockner G."/>
            <person name="John U."/>
            <person name="Richards T."/>
            <person name="Worden A.Z."/>
            <person name="Zhang X."/>
            <person name="Grigoriev I.V."/>
            <person name="Allen A.E."/>
            <person name="Bidle K."/>
            <person name="Borodovsky M."/>
            <person name="Bowler C."/>
            <person name="Brownlee C."/>
            <person name="Cock J.M."/>
            <person name="Elias M."/>
            <person name="Gladyshev V.N."/>
            <person name="Groth M."/>
            <person name="Guda C."/>
            <person name="Hadaegh A."/>
            <person name="Iglesias-Rodriguez M.D."/>
            <person name="Jenkins J."/>
            <person name="Jones B.M."/>
            <person name="Lawson T."/>
            <person name="Leese F."/>
            <person name="Lindquist E."/>
            <person name="Lobanov A."/>
            <person name="Lomsadze A."/>
            <person name="Malik S.B."/>
            <person name="Marsh M.E."/>
            <person name="Mackinder L."/>
            <person name="Mock T."/>
            <person name="Mueller-Roeber B."/>
            <person name="Pagarete A."/>
            <person name="Parker M."/>
            <person name="Probert I."/>
            <person name="Quesneville H."/>
            <person name="Raines C."/>
            <person name="Rensing S.A."/>
            <person name="Riano-Pachon D.M."/>
            <person name="Richier S."/>
            <person name="Rokitta S."/>
            <person name="Shiraiwa Y."/>
            <person name="Soanes D.M."/>
            <person name="van der Giezen M."/>
            <person name="Wahlund T.M."/>
            <person name="Williams B."/>
            <person name="Wilson W."/>
            <person name="Wolfe G."/>
            <person name="Wurch L.L."/>
        </authorList>
    </citation>
    <scope>NUCLEOTIDE SEQUENCE</scope>
</reference>
<reference evidence="2" key="2">
    <citation type="submission" date="2024-10" db="UniProtKB">
        <authorList>
            <consortium name="EnsemblProtists"/>
        </authorList>
    </citation>
    <scope>IDENTIFICATION</scope>
</reference>
<protein>
    <submittedName>
        <fullName evidence="2">Uncharacterized protein</fullName>
    </submittedName>
</protein>
<dbReference type="GeneID" id="17274456"/>
<dbReference type="RefSeq" id="XP_005781340.1">
    <property type="nucleotide sequence ID" value="XM_005781283.1"/>
</dbReference>
<feature type="compositionally biased region" description="Acidic residues" evidence="1">
    <location>
        <begin position="157"/>
        <end position="167"/>
    </location>
</feature>
<dbReference type="KEGG" id="ehx:EMIHUDRAFT_468641"/>
<evidence type="ECO:0000313" key="2">
    <source>
        <dbReference type="EnsemblProtists" id="EOD28911"/>
    </source>
</evidence>
<evidence type="ECO:0000256" key="1">
    <source>
        <dbReference type="SAM" id="MobiDB-lite"/>
    </source>
</evidence>
<name>A0A0D3JZH6_EMIH1</name>
<dbReference type="HOGENOM" id="CLU_588564_0_0_1"/>
<feature type="compositionally biased region" description="Low complexity" evidence="1">
    <location>
        <begin position="168"/>
        <end position="178"/>
    </location>
</feature>
<sequence>MSLLLEKPLLREAVRLADEGTETADPIAAFAASQLKVVRGLPAETLLAPIEAEVDDESDEDEAKAREEGPAATSDEAIDGTSPGDYSAQHALASGRLHAARAEAAALSQASPQPSRAERGVAALRSHWRVVGVDSARSGAWERRYSLRVQLAGGGEAAEEQEEEAAGEEAAGAEGAGEEAAAAAAAAAEAEAEAEAVAVAAMAVAVAEAVAGWAVQLRFRLDAVAAQWSYPRLSVHWEYLTGDASAHGGAGPAALVELRALVPREGRGGAGGEAVAAGACLSVAGGPAGCELFLTPLCGVSELAAATGQRLPAAASGGAVRPAAPATLLRGLTGEVDVRSVGGVVQALLGRTLLSALAATADALGLQADLSLEGGELTARRPSPRWGGPSGGAGPWVRVALVASAGAAAPSSEGAEGVGGGHGPLLDVSSSETGGALMRPHEVARLEGGTTLAQLSLLLRRVLLR</sequence>